<gene>
    <name evidence="1" type="ORF">ACFOUW_22615</name>
</gene>
<evidence type="ECO:0000313" key="1">
    <source>
        <dbReference type="EMBL" id="MFC3763648.1"/>
    </source>
</evidence>
<dbReference type="PROSITE" id="PS51318">
    <property type="entry name" value="TAT"/>
    <property type="match status" value="1"/>
</dbReference>
<comment type="caution">
    <text evidence="1">The sequence shown here is derived from an EMBL/GenBank/DDBJ whole genome shotgun (WGS) entry which is preliminary data.</text>
</comment>
<dbReference type="Gene3D" id="3.40.190.10">
    <property type="entry name" value="Periplasmic binding protein-like II"/>
    <property type="match status" value="2"/>
</dbReference>
<protein>
    <submittedName>
        <fullName evidence="1">Extracellular solute-binding protein</fullName>
    </submittedName>
</protein>
<dbReference type="SUPFAM" id="SSF53850">
    <property type="entry name" value="Periplasmic binding protein-like II"/>
    <property type="match status" value="1"/>
</dbReference>
<dbReference type="RefSeq" id="WP_205118524.1">
    <property type="nucleotide sequence ID" value="NZ_JAFBCM010000001.1"/>
</dbReference>
<dbReference type="Pfam" id="PF01547">
    <property type="entry name" value="SBP_bac_1"/>
    <property type="match status" value="1"/>
</dbReference>
<dbReference type="InterPro" id="IPR006059">
    <property type="entry name" value="SBP"/>
</dbReference>
<dbReference type="Proteomes" id="UP001595699">
    <property type="component" value="Unassembled WGS sequence"/>
</dbReference>
<dbReference type="PANTHER" id="PTHR43649:SF12">
    <property type="entry name" value="DIACETYLCHITOBIOSE BINDING PROTEIN DASA"/>
    <property type="match status" value="1"/>
</dbReference>
<evidence type="ECO:0000313" key="2">
    <source>
        <dbReference type="Proteomes" id="UP001595699"/>
    </source>
</evidence>
<dbReference type="PANTHER" id="PTHR43649">
    <property type="entry name" value="ARABINOSE-BINDING PROTEIN-RELATED"/>
    <property type="match status" value="1"/>
</dbReference>
<organism evidence="1 2">
    <name type="scientific">Tenggerimyces flavus</name>
    <dbReference type="NCBI Taxonomy" id="1708749"/>
    <lineage>
        <taxon>Bacteria</taxon>
        <taxon>Bacillati</taxon>
        <taxon>Actinomycetota</taxon>
        <taxon>Actinomycetes</taxon>
        <taxon>Propionibacteriales</taxon>
        <taxon>Nocardioidaceae</taxon>
        <taxon>Tenggerimyces</taxon>
    </lineage>
</organism>
<dbReference type="EMBL" id="JBHRZH010000020">
    <property type="protein sequence ID" value="MFC3763648.1"/>
    <property type="molecule type" value="Genomic_DNA"/>
</dbReference>
<dbReference type="InterPro" id="IPR050490">
    <property type="entry name" value="Bact_solute-bd_prot1"/>
</dbReference>
<keyword evidence="2" id="KW-1185">Reference proteome</keyword>
<proteinExistence type="predicted"/>
<sequence>MGQDSERSGRIGRRGFLKGVSVAAGIGLAPWLAAACGNGPKAAPTKAGAGLDAAFFERPDGAIKDLSLDQVPAAQQKTSYEQWVARAEGAYDPPIKLTTVAQTSPVTKYPKGDTLAKNVWTRAYESRYGISVETKWSVDQSQWEQRTNLMIGSGDLPDFFLASQSQLDQLIRADLIADLTATYKDHATDQVRATILEAGPTALESAVYGGKLMAIPFVEQNETAPHWFIRKDLLDKAGLGVPKTMRELLDACAAFTSNGTYGLAVGPSPNQDLGYLQAFFNGYHAYRGLWIEKDGKLAYSSVQPEMRAALEQLQRMYKAKQIHPEFGTRTEEQVFEDWANGKVGLIQGRGSGPNGTDILKTNNPKAEVVALPVLSMDGEPAKAQVDQPNVRGYWVVRKGAEHPEALLKMLDFWVSTFYLTPSDEVQAAFISDGEEPNLWTLNKIALYRAYKNTDVHNTLTKLLDSKSADVASYRPEVRFWYDYLKPAFTGGKIDGYQYRSLVGYYGPNSGRAVQDLYRKQDLYMPDGFFGVPTATMSRRQASLDKIEAETFTKVIQGSPIAEFDTFVKEWKSVGGDQVTREVNEWREQQRARR</sequence>
<reference evidence="2" key="1">
    <citation type="journal article" date="2019" name="Int. J. Syst. Evol. Microbiol.">
        <title>The Global Catalogue of Microorganisms (GCM) 10K type strain sequencing project: providing services to taxonomists for standard genome sequencing and annotation.</title>
        <authorList>
            <consortium name="The Broad Institute Genomics Platform"/>
            <consortium name="The Broad Institute Genome Sequencing Center for Infectious Disease"/>
            <person name="Wu L."/>
            <person name="Ma J."/>
        </authorList>
    </citation>
    <scope>NUCLEOTIDE SEQUENCE [LARGE SCALE GENOMIC DNA]</scope>
    <source>
        <strain evidence="2">CGMCC 4.7241</strain>
    </source>
</reference>
<name>A0ABV7YEP4_9ACTN</name>
<accession>A0ABV7YEP4</accession>
<dbReference type="InterPro" id="IPR006311">
    <property type="entry name" value="TAT_signal"/>
</dbReference>